<evidence type="ECO:0000256" key="4">
    <source>
        <dbReference type="ARBA" id="ARBA00022475"/>
    </source>
</evidence>
<accession>A0A345Y2F3</accession>
<dbReference type="Gene3D" id="3.30.450.20">
    <property type="entry name" value="PAS domain"/>
    <property type="match status" value="2"/>
</dbReference>
<dbReference type="Pfam" id="PF02518">
    <property type="entry name" value="HATPase_c"/>
    <property type="match status" value="1"/>
</dbReference>
<keyword evidence="16" id="KW-0175">Coiled coil</keyword>
<dbReference type="SMART" id="SM00388">
    <property type="entry name" value="HisKA"/>
    <property type="match status" value="1"/>
</dbReference>
<feature type="transmembrane region" description="Helical" evidence="17">
    <location>
        <begin position="12"/>
        <end position="30"/>
    </location>
</feature>
<dbReference type="Gene3D" id="6.10.250.3020">
    <property type="match status" value="1"/>
</dbReference>
<dbReference type="SUPFAM" id="SSF103190">
    <property type="entry name" value="Sensory domain-like"/>
    <property type="match status" value="1"/>
</dbReference>
<dbReference type="InterPro" id="IPR036097">
    <property type="entry name" value="HisK_dim/P_sf"/>
</dbReference>
<dbReference type="InterPro" id="IPR004358">
    <property type="entry name" value="Sig_transdc_His_kin-like_C"/>
</dbReference>
<dbReference type="SUPFAM" id="SSF47384">
    <property type="entry name" value="Homodimeric domain of signal transducing histidine kinase"/>
    <property type="match status" value="1"/>
</dbReference>
<dbReference type="InterPro" id="IPR003594">
    <property type="entry name" value="HATPase_dom"/>
</dbReference>
<evidence type="ECO:0000256" key="12">
    <source>
        <dbReference type="ARBA" id="ARBA00022989"/>
    </source>
</evidence>
<feature type="coiled-coil region" evidence="16">
    <location>
        <begin position="324"/>
        <end position="358"/>
    </location>
</feature>
<keyword evidence="8 17" id="KW-0812">Transmembrane</keyword>
<dbReference type="InterPro" id="IPR003661">
    <property type="entry name" value="HisK_dim/P_dom"/>
</dbReference>
<feature type="domain" description="Histidine kinase" evidence="18">
    <location>
        <begin position="395"/>
        <end position="608"/>
    </location>
</feature>
<evidence type="ECO:0000256" key="2">
    <source>
        <dbReference type="ARBA" id="ARBA00004429"/>
    </source>
</evidence>
<feature type="transmembrane region" description="Helical" evidence="17">
    <location>
        <begin position="295"/>
        <end position="317"/>
    </location>
</feature>
<dbReference type="InterPro" id="IPR005467">
    <property type="entry name" value="His_kinase_dom"/>
</dbReference>
<evidence type="ECO:0000256" key="11">
    <source>
        <dbReference type="ARBA" id="ARBA00022840"/>
    </source>
</evidence>
<dbReference type="Pfam" id="PF02743">
    <property type="entry name" value="dCache_1"/>
    <property type="match status" value="1"/>
</dbReference>
<dbReference type="EC" id="2.7.13.3" evidence="3"/>
<evidence type="ECO:0000256" key="9">
    <source>
        <dbReference type="ARBA" id="ARBA00022741"/>
    </source>
</evidence>
<evidence type="ECO:0000256" key="6">
    <source>
        <dbReference type="ARBA" id="ARBA00022553"/>
    </source>
</evidence>
<dbReference type="InterPro" id="IPR033479">
    <property type="entry name" value="dCache_1"/>
</dbReference>
<dbReference type="PANTHER" id="PTHR43065">
    <property type="entry name" value="SENSOR HISTIDINE KINASE"/>
    <property type="match status" value="1"/>
</dbReference>
<evidence type="ECO:0000256" key="17">
    <source>
        <dbReference type="SAM" id="Phobius"/>
    </source>
</evidence>
<keyword evidence="7" id="KW-0808">Transferase</keyword>
<evidence type="ECO:0000256" key="1">
    <source>
        <dbReference type="ARBA" id="ARBA00000085"/>
    </source>
</evidence>
<dbReference type="GO" id="GO:0000155">
    <property type="term" value="F:phosphorelay sensor kinase activity"/>
    <property type="evidence" value="ECO:0007669"/>
    <property type="project" value="InterPro"/>
</dbReference>
<evidence type="ECO:0000256" key="3">
    <source>
        <dbReference type="ARBA" id="ARBA00012438"/>
    </source>
</evidence>
<name>A0A345Y2F3_9NEIS</name>
<proteinExistence type="predicted"/>
<dbReference type="KEGG" id="ccah:DWG20_00920"/>
<comment type="subcellular location">
    <subcellularLocation>
        <location evidence="2">Cell inner membrane</location>
        <topology evidence="2">Multi-pass membrane protein</topology>
    </subcellularLocation>
</comment>
<reference evidence="19 20" key="1">
    <citation type="submission" date="2018-07" db="EMBL/GenBank/DDBJ databases">
        <title>Crenobacter cavernae sp. nov., isolated from a karst cave.</title>
        <authorList>
            <person name="Zhu H."/>
        </authorList>
    </citation>
    <scope>NUCLEOTIDE SEQUENCE [LARGE SCALE GENOMIC DNA]</scope>
    <source>
        <strain evidence="19 20">K1W11S-77</strain>
    </source>
</reference>
<dbReference type="EMBL" id="CP031337">
    <property type="protein sequence ID" value="AXK38105.1"/>
    <property type="molecule type" value="Genomic_DNA"/>
</dbReference>
<keyword evidence="10 19" id="KW-0418">Kinase</keyword>
<dbReference type="InterPro" id="IPR017055">
    <property type="entry name" value="Sig_transdc_His_kinase_DctB"/>
</dbReference>
<dbReference type="GO" id="GO:0005524">
    <property type="term" value="F:ATP binding"/>
    <property type="evidence" value="ECO:0007669"/>
    <property type="project" value="UniProtKB-KW"/>
</dbReference>
<keyword evidence="9" id="KW-0547">Nucleotide-binding</keyword>
<evidence type="ECO:0000259" key="18">
    <source>
        <dbReference type="PROSITE" id="PS50109"/>
    </source>
</evidence>
<dbReference type="AlphaFoldDB" id="A0A345Y2F3"/>
<dbReference type="SUPFAM" id="SSF55874">
    <property type="entry name" value="ATPase domain of HSP90 chaperone/DNA topoisomerase II/histidine kinase"/>
    <property type="match status" value="1"/>
</dbReference>
<keyword evidence="5" id="KW-0997">Cell inner membrane</keyword>
<protein>
    <recommendedName>
        <fullName evidence="15">C4-dicarboxylate transport sensor protein DctB</fullName>
        <ecNumber evidence="3">2.7.13.3</ecNumber>
    </recommendedName>
</protein>
<dbReference type="InterPro" id="IPR029151">
    <property type="entry name" value="Sensor-like_sf"/>
</dbReference>
<evidence type="ECO:0000256" key="15">
    <source>
        <dbReference type="ARBA" id="ARBA00073143"/>
    </source>
</evidence>
<evidence type="ECO:0000256" key="10">
    <source>
        <dbReference type="ARBA" id="ARBA00022777"/>
    </source>
</evidence>
<sequence length="615" mass="66671">MIRQQRRLLDRFVIALVALALVAAAGWLGYRTSRLAALERQGERGQQQLRLYNQTLASELARYDYLPGILGLDDQIAALLENPRDKARVADANFYLAALNERSGTRAIYVLDAKGKVLATSNWQRTDSYLGESLGYRPYFRQAIAGQSGRFYGVGTTRGESGYYLSSPIGNRRAPIGVAVVKLGLEQLEAHWQDADTRVMLADENGVVILASNPVWRLSTLNTLSSAERERIAQSLQYNRAPLPAIDLARVEALASGDELVRLERGPVLLSQRLALPGSPWQLILLSPTGEVRRAAMGSALLAAALTALALTIAVALNSRRRRIAERLAARAALEAANNELERKVIERTADLSAANRQLKAEVAERIRAEASLRRTQDDLLQAGKLAVIGQMSTGIAHELNQPLAALRTLSGNTQKFLARGDLTTAQTNLATINQLVERMGRITGALKSFARKTGNGTSSANLAEALENALFLLDTRLKGMKLELVRDVDPELVAACDPNRLEQVLVNLIANALDAVAGIESPRIEIRAERLGNDTLSLAVRDNGPGFSIDTEVRLFEPFFTTKPVGQGLGLGLTLSAGILDDYGGSLVADNHPCGGARFTLTLPLSTEKANHGR</sequence>
<dbReference type="Gene3D" id="1.10.287.130">
    <property type="match status" value="1"/>
</dbReference>
<keyword evidence="11" id="KW-0067">ATP-binding</keyword>
<dbReference type="RefSeq" id="WP_115431987.1">
    <property type="nucleotide sequence ID" value="NZ_CP031337.1"/>
</dbReference>
<evidence type="ECO:0000256" key="8">
    <source>
        <dbReference type="ARBA" id="ARBA00022692"/>
    </source>
</evidence>
<evidence type="ECO:0000256" key="16">
    <source>
        <dbReference type="SAM" id="Coils"/>
    </source>
</evidence>
<evidence type="ECO:0000256" key="13">
    <source>
        <dbReference type="ARBA" id="ARBA00023012"/>
    </source>
</evidence>
<keyword evidence="12 17" id="KW-1133">Transmembrane helix</keyword>
<keyword evidence="4" id="KW-1003">Cell membrane</keyword>
<evidence type="ECO:0000256" key="14">
    <source>
        <dbReference type="ARBA" id="ARBA00023136"/>
    </source>
</evidence>
<dbReference type="PRINTS" id="PR00344">
    <property type="entry name" value="BCTRLSENSOR"/>
</dbReference>
<dbReference type="PIRSF" id="PIRSF036431">
    <property type="entry name" value="STHK_DctB"/>
    <property type="match status" value="1"/>
</dbReference>
<evidence type="ECO:0000256" key="5">
    <source>
        <dbReference type="ARBA" id="ARBA00022519"/>
    </source>
</evidence>
<gene>
    <name evidence="19" type="ORF">DWG20_00920</name>
</gene>
<keyword evidence="13" id="KW-0902">Two-component regulatory system</keyword>
<evidence type="ECO:0000313" key="20">
    <source>
        <dbReference type="Proteomes" id="UP000254537"/>
    </source>
</evidence>
<organism evidence="19 20">
    <name type="scientific">Crenobacter cavernae</name>
    <dbReference type="NCBI Taxonomy" id="2290923"/>
    <lineage>
        <taxon>Bacteria</taxon>
        <taxon>Pseudomonadati</taxon>
        <taxon>Pseudomonadota</taxon>
        <taxon>Betaproteobacteria</taxon>
        <taxon>Neisseriales</taxon>
        <taxon>Neisseriaceae</taxon>
        <taxon>Crenobacter</taxon>
    </lineage>
</organism>
<dbReference type="FunFam" id="1.10.287.130:FF:000049">
    <property type="entry name" value="C4-dicarboxylate transport sensor protein DctB"/>
    <property type="match status" value="1"/>
</dbReference>
<dbReference type="Pfam" id="PF00512">
    <property type="entry name" value="HisKA"/>
    <property type="match status" value="1"/>
</dbReference>
<dbReference type="Gene3D" id="3.30.565.10">
    <property type="entry name" value="Histidine kinase-like ATPase, C-terminal domain"/>
    <property type="match status" value="1"/>
</dbReference>
<dbReference type="CDD" id="cd00082">
    <property type="entry name" value="HisKA"/>
    <property type="match status" value="1"/>
</dbReference>
<keyword evidence="14 17" id="KW-0472">Membrane</keyword>
<comment type="catalytic activity">
    <reaction evidence="1">
        <text>ATP + protein L-histidine = ADP + protein N-phospho-L-histidine.</text>
        <dbReference type="EC" id="2.7.13.3"/>
    </reaction>
</comment>
<dbReference type="PROSITE" id="PS50109">
    <property type="entry name" value="HIS_KIN"/>
    <property type="match status" value="1"/>
</dbReference>
<keyword evidence="6" id="KW-0597">Phosphoprotein</keyword>
<evidence type="ECO:0000313" key="19">
    <source>
        <dbReference type="EMBL" id="AXK38105.1"/>
    </source>
</evidence>
<dbReference type="Proteomes" id="UP000254537">
    <property type="component" value="Chromosome"/>
</dbReference>
<evidence type="ECO:0000256" key="7">
    <source>
        <dbReference type="ARBA" id="ARBA00022679"/>
    </source>
</evidence>
<dbReference type="GO" id="GO:0005886">
    <property type="term" value="C:plasma membrane"/>
    <property type="evidence" value="ECO:0007669"/>
    <property type="project" value="UniProtKB-SubCell"/>
</dbReference>
<dbReference type="PANTHER" id="PTHR43065:SF46">
    <property type="entry name" value="C4-DICARBOXYLATE TRANSPORT SENSOR PROTEIN DCTB"/>
    <property type="match status" value="1"/>
</dbReference>
<dbReference type="InterPro" id="IPR036890">
    <property type="entry name" value="HATPase_C_sf"/>
</dbReference>
<dbReference type="SMART" id="SM00387">
    <property type="entry name" value="HATPase_c"/>
    <property type="match status" value="1"/>
</dbReference>
<dbReference type="OrthoDB" id="224978at2"/>